<dbReference type="NCBIfam" id="TIGR01727">
    <property type="entry name" value="oligo_HPY"/>
    <property type="match status" value="1"/>
</dbReference>
<comment type="similarity">
    <text evidence="1">Belongs to the ABC transporter superfamily.</text>
</comment>
<keyword evidence="4" id="KW-0067">ATP-binding</keyword>
<gene>
    <name evidence="6" type="ORF">METZ01_LOCUS313475</name>
</gene>
<dbReference type="FunFam" id="3.40.50.300:FF:000016">
    <property type="entry name" value="Oligopeptide ABC transporter ATP-binding component"/>
    <property type="match status" value="1"/>
</dbReference>
<dbReference type="GO" id="GO:0005524">
    <property type="term" value="F:ATP binding"/>
    <property type="evidence" value="ECO:0007669"/>
    <property type="project" value="UniProtKB-KW"/>
</dbReference>
<dbReference type="Pfam" id="PF00005">
    <property type="entry name" value="ABC_tran"/>
    <property type="match status" value="1"/>
</dbReference>
<protein>
    <recommendedName>
        <fullName evidence="5">ABC transporter domain-containing protein</fullName>
    </recommendedName>
</protein>
<dbReference type="GO" id="GO:0016887">
    <property type="term" value="F:ATP hydrolysis activity"/>
    <property type="evidence" value="ECO:0007669"/>
    <property type="project" value="InterPro"/>
</dbReference>
<organism evidence="6">
    <name type="scientific">marine metagenome</name>
    <dbReference type="NCBI Taxonomy" id="408172"/>
    <lineage>
        <taxon>unclassified sequences</taxon>
        <taxon>metagenomes</taxon>
        <taxon>ecological metagenomes</taxon>
    </lineage>
</organism>
<dbReference type="PROSITE" id="PS00211">
    <property type="entry name" value="ABC_TRANSPORTER_1"/>
    <property type="match status" value="1"/>
</dbReference>
<dbReference type="PANTHER" id="PTHR43776:SF7">
    <property type="entry name" value="D,D-DIPEPTIDE TRANSPORT ATP-BINDING PROTEIN DDPF-RELATED"/>
    <property type="match status" value="1"/>
</dbReference>
<evidence type="ECO:0000259" key="5">
    <source>
        <dbReference type="PROSITE" id="PS50893"/>
    </source>
</evidence>
<dbReference type="GO" id="GO:0015833">
    <property type="term" value="P:peptide transport"/>
    <property type="evidence" value="ECO:0007669"/>
    <property type="project" value="InterPro"/>
</dbReference>
<proteinExistence type="inferred from homology"/>
<dbReference type="InterPro" id="IPR050319">
    <property type="entry name" value="ABC_transp_ATP-bind"/>
</dbReference>
<dbReference type="InterPro" id="IPR013563">
    <property type="entry name" value="Oligopep_ABC_C"/>
</dbReference>
<dbReference type="InterPro" id="IPR027417">
    <property type="entry name" value="P-loop_NTPase"/>
</dbReference>
<dbReference type="SUPFAM" id="SSF52540">
    <property type="entry name" value="P-loop containing nucleoside triphosphate hydrolases"/>
    <property type="match status" value="1"/>
</dbReference>
<dbReference type="InterPro" id="IPR003593">
    <property type="entry name" value="AAA+_ATPase"/>
</dbReference>
<dbReference type="CDD" id="cd03257">
    <property type="entry name" value="ABC_NikE_OppD_transporters"/>
    <property type="match status" value="1"/>
</dbReference>
<accession>A0A382NM02</accession>
<dbReference type="InterPro" id="IPR017871">
    <property type="entry name" value="ABC_transporter-like_CS"/>
</dbReference>
<keyword evidence="2" id="KW-0813">Transport</keyword>
<dbReference type="PROSITE" id="PS50893">
    <property type="entry name" value="ABC_TRANSPORTER_2"/>
    <property type="match status" value="1"/>
</dbReference>
<dbReference type="Gene3D" id="3.40.50.300">
    <property type="entry name" value="P-loop containing nucleotide triphosphate hydrolases"/>
    <property type="match status" value="1"/>
</dbReference>
<dbReference type="EMBL" id="UINC01100510">
    <property type="protein sequence ID" value="SVC60621.1"/>
    <property type="molecule type" value="Genomic_DNA"/>
</dbReference>
<dbReference type="SMART" id="SM00382">
    <property type="entry name" value="AAA"/>
    <property type="match status" value="1"/>
</dbReference>
<feature type="domain" description="ABC transporter" evidence="5">
    <location>
        <begin position="8"/>
        <end position="268"/>
    </location>
</feature>
<name>A0A382NM02_9ZZZZ</name>
<evidence type="ECO:0000313" key="6">
    <source>
        <dbReference type="EMBL" id="SVC60621.1"/>
    </source>
</evidence>
<evidence type="ECO:0000256" key="3">
    <source>
        <dbReference type="ARBA" id="ARBA00022741"/>
    </source>
</evidence>
<keyword evidence="3" id="KW-0547">Nucleotide-binding</keyword>
<dbReference type="Pfam" id="PF08352">
    <property type="entry name" value="oligo_HPY"/>
    <property type="match status" value="1"/>
</dbReference>
<reference evidence="6" key="1">
    <citation type="submission" date="2018-05" db="EMBL/GenBank/DDBJ databases">
        <authorList>
            <person name="Lanie J.A."/>
            <person name="Ng W.-L."/>
            <person name="Kazmierczak K.M."/>
            <person name="Andrzejewski T.M."/>
            <person name="Davidsen T.M."/>
            <person name="Wayne K.J."/>
            <person name="Tettelin H."/>
            <person name="Glass J.I."/>
            <person name="Rusch D."/>
            <person name="Podicherti R."/>
            <person name="Tsui H.-C.T."/>
            <person name="Winkler M.E."/>
        </authorList>
    </citation>
    <scope>NUCLEOTIDE SEQUENCE</scope>
</reference>
<evidence type="ECO:0000256" key="1">
    <source>
        <dbReference type="ARBA" id="ARBA00005417"/>
    </source>
</evidence>
<dbReference type="AlphaFoldDB" id="A0A382NM02"/>
<sequence length="338" mass="38047">MIQNNKLVDISNLYVHFPIYGGVFSKKIASVKAVDGISFSLSKNQTVGMVGESGCGKTTVGRALINILHHVAPDVEIRGEINYQFENDVVDFTKLNPKIMQKYRSKVQMIFQDPYASLNPRMTVAQIISEPLQIHTHMNINEMRDRVDWLLNKVGLQPEQAQRFPHEFSGGQRQRIGIARALSTNPDLIICDEPVSALDVSIQAQVINLMMDLQDEFNLSYFFIAHDLSVVEHISDNIIVMYLGNIVEIGNAVEVYHHPRHPYSRALLSAVPIPDPKQKNKSRIVLEGDIPTPMDKPSGCAFRTRCPIAKPECSDAIPELIDTGNNHQVACPYWEEKF</sequence>
<evidence type="ECO:0000256" key="2">
    <source>
        <dbReference type="ARBA" id="ARBA00022448"/>
    </source>
</evidence>
<dbReference type="PANTHER" id="PTHR43776">
    <property type="entry name" value="TRANSPORT ATP-BINDING PROTEIN"/>
    <property type="match status" value="1"/>
</dbReference>
<dbReference type="InterPro" id="IPR003439">
    <property type="entry name" value="ABC_transporter-like_ATP-bd"/>
</dbReference>
<evidence type="ECO:0000256" key="4">
    <source>
        <dbReference type="ARBA" id="ARBA00022840"/>
    </source>
</evidence>
<dbReference type="GO" id="GO:0055085">
    <property type="term" value="P:transmembrane transport"/>
    <property type="evidence" value="ECO:0007669"/>
    <property type="project" value="UniProtKB-ARBA"/>
</dbReference>